<dbReference type="SMART" id="SM00150">
    <property type="entry name" value="SPEC"/>
    <property type="match status" value="18"/>
</dbReference>
<dbReference type="SUPFAM" id="SSF50044">
    <property type="entry name" value="SH3-domain"/>
    <property type="match status" value="1"/>
</dbReference>
<evidence type="ECO:0000259" key="14">
    <source>
        <dbReference type="PROSITE" id="PS50002"/>
    </source>
</evidence>
<evidence type="ECO:0000256" key="7">
    <source>
        <dbReference type="ARBA" id="ARBA00022723"/>
    </source>
</evidence>
<dbReference type="InterPro" id="IPR001452">
    <property type="entry name" value="SH3_domain"/>
</dbReference>
<dbReference type="InterPro" id="IPR002017">
    <property type="entry name" value="Spectrin_repeat"/>
</dbReference>
<protein>
    <submittedName>
        <fullName evidence="17">Uncharacterized protein</fullName>
    </submittedName>
</protein>
<keyword evidence="16" id="KW-1185">Reference proteome</keyword>
<keyword evidence="6" id="KW-0597">Phosphoprotein</keyword>
<keyword evidence="4" id="KW-0117">Actin capping</keyword>
<feature type="domain" description="EF-hand" evidence="15">
    <location>
        <begin position="2231"/>
        <end position="2266"/>
    </location>
</feature>
<dbReference type="GO" id="GO:0051693">
    <property type="term" value="P:actin filament capping"/>
    <property type="evidence" value="ECO:0007669"/>
    <property type="project" value="UniProtKB-KW"/>
</dbReference>
<keyword evidence="7" id="KW-0479">Metal-binding</keyword>
<dbReference type="InterPro" id="IPR002048">
    <property type="entry name" value="EF_hand_dom"/>
</dbReference>
<dbReference type="GO" id="GO:0005737">
    <property type="term" value="C:cytoplasm"/>
    <property type="evidence" value="ECO:0007669"/>
    <property type="project" value="UniProtKB-SubCell"/>
</dbReference>
<feature type="coiled-coil region" evidence="12">
    <location>
        <begin position="1078"/>
        <end position="1109"/>
    </location>
</feature>
<dbReference type="PROSITE" id="PS50002">
    <property type="entry name" value="SH3"/>
    <property type="match status" value="1"/>
</dbReference>
<accession>A0AAF3F663</accession>
<dbReference type="Gene3D" id="1.20.58.60">
    <property type="match status" value="16"/>
</dbReference>
<evidence type="ECO:0000256" key="10">
    <source>
        <dbReference type="ARBA" id="ARBA00023203"/>
    </source>
</evidence>
<dbReference type="Gene3D" id="1.10.238.10">
    <property type="entry name" value="EF-hand"/>
    <property type="match status" value="2"/>
</dbReference>
<name>A0AAF3F663_9BILA</name>
<dbReference type="PROSITE" id="PS50222">
    <property type="entry name" value="EF_HAND_2"/>
    <property type="match status" value="2"/>
</dbReference>
<organism evidence="16 17">
    <name type="scientific">Mesorhabditis belari</name>
    <dbReference type="NCBI Taxonomy" id="2138241"/>
    <lineage>
        <taxon>Eukaryota</taxon>
        <taxon>Metazoa</taxon>
        <taxon>Ecdysozoa</taxon>
        <taxon>Nematoda</taxon>
        <taxon>Chromadorea</taxon>
        <taxon>Rhabditida</taxon>
        <taxon>Rhabditina</taxon>
        <taxon>Rhabditomorpha</taxon>
        <taxon>Rhabditoidea</taxon>
        <taxon>Rhabditidae</taxon>
        <taxon>Mesorhabditinae</taxon>
        <taxon>Mesorhabditis</taxon>
    </lineage>
</organism>
<evidence type="ECO:0000256" key="9">
    <source>
        <dbReference type="ARBA" id="ARBA00022837"/>
    </source>
</evidence>
<comment type="similarity">
    <text evidence="2">Belongs to the spectrin family.</text>
</comment>
<dbReference type="GO" id="GO:0005509">
    <property type="term" value="F:calcium ion binding"/>
    <property type="evidence" value="ECO:0007669"/>
    <property type="project" value="InterPro"/>
</dbReference>
<dbReference type="InterPro" id="IPR018159">
    <property type="entry name" value="Spectrin/alpha-actinin"/>
</dbReference>
<evidence type="ECO:0000256" key="8">
    <source>
        <dbReference type="ARBA" id="ARBA00022737"/>
    </source>
</evidence>
<dbReference type="SUPFAM" id="SSF46966">
    <property type="entry name" value="Spectrin repeat"/>
    <property type="match status" value="17"/>
</dbReference>
<dbReference type="SMART" id="SM00326">
    <property type="entry name" value="SH3"/>
    <property type="match status" value="1"/>
</dbReference>
<evidence type="ECO:0000256" key="2">
    <source>
        <dbReference type="ARBA" id="ARBA00006826"/>
    </source>
</evidence>
<dbReference type="GO" id="GO:0003779">
    <property type="term" value="F:actin binding"/>
    <property type="evidence" value="ECO:0007669"/>
    <property type="project" value="UniProtKB-KW"/>
</dbReference>
<evidence type="ECO:0000256" key="4">
    <source>
        <dbReference type="ARBA" id="ARBA00022467"/>
    </source>
</evidence>
<proteinExistence type="inferred from homology"/>
<dbReference type="InterPro" id="IPR014837">
    <property type="entry name" value="EF-hand_Ca_insen"/>
</dbReference>
<evidence type="ECO:0000256" key="6">
    <source>
        <dbReference type="ARBA" id="ARBA00022553"/>
    </source>
</evidence>
<evidence type="ECO:0000259" key="15">
    <source>
        <dbReference type="PROSITE" id="PS50222"/>
    </source>
</evidence>
<feature type="domain" description="SH3" evidence="14">
    <location>
        <begin position="950"/>
        <end position="1009"/>
    </location>
</feature>
<dbReference type="SUPFAM" id="SSF47473">
    <property type="entry name" value="EF-hand"/>
    <property type="match status" value="1"/>
</dbReference>
<dbReference type="Proteomes" id="UP000887575">
    <property type="component" value="Unassembled WGS sequence"/>
</dbReference>
<keyword evidence="9" id="KW-0106">Calcium</keyword>
<dbReference type="Pfam" id="PF08726">
    <property type="entry name" value="EFhand_Ca_insen"/>
    <property type="match status" value="1"/>
</dbReference>
<sequence length="2381" mass="276282">MSEDTASINEAPLPTSEETPDNIEVRRNEVLAAYANFRDLAKDKREKLIESKNYQLFKEDAVDLESWMKDTIASLNLDGKLESNLVNVQAKQKRRETLVVEMKLNGERLATLCDGGRDLILANHFASKAIQEHVNQLVDLWEELQRAMKKKGQLLQQALNISNFYRLCEAMKNWIDERVKASQPTIELPVDETASVKTENVLELLIKDVHMNSPKLLKIEAEADRILKSGVDDEVDILTRRDSVKESWETLMQNIDKLKHAQIEQERLARLAFEMAEVKQFLEQYQDARTMEPLSAANAIEEQLRKVDEVSTKLRYFEHRLKHSSKDAQLFGREKDFELVTTELDDFKKHLTNTREKLNNEILISKFGGEYADIVSWSREVFATMNVSEMPSDVDNAEQFLEMMKDIKGEIDAHIEIINACLDSGYLLEDYRDLTDKIDDLKTLRDELRANWEKQNAFFESCHRLRLWERDAAEVQSSVTKLQDLLTRLFPVNNSSLHNAKKQCAELGRFVGANEQLIDELTKKVELVTQGLPEMKEAIGKQMASINADFKNLQDLMSNLYKEIKTTEDVQQFEKELETINTWMNNSFASRQKAIQIHKKNIRTEGLKHDAFKRELTAYGSRLGEIKKQVEELRDNGYTNAHMSYGKAQERWNQLNIESEERSEFLEAVGMAVQVEREIEQFNGWLTQAEGQLRSVQAAANGEDDPSTINARLKALKLFENTAIIQQETIDDIGEKAKGIETKEIRDAYGSILQRYNKLNKDLNNVLVVGNQQHQDLELLSEIYDELNWAREKLRMTVLIESDDLHVLRIALQKNEMLLAEMDGHTKSIEELQKRSNSVGNQKNRLPKLISAQSYLFECFNELKLSANLKQQYLTMAIEKNKYYEDVREAQDWIDSKDRLFLRSAELKDEESSERAARQHDAFLLDVQVFETTINELHSRMLELQKSAENELPHIVCQHNIVARKEGELSIKKGERALLLGEPTADLWKVQSKGSIGIVPKSSFKKLKPDDRSKPKEMQHVLELAYKNLTKKSEQRKRHINDVNAAYHLNHQFVALVQWVDDRIVVLQNQKTNSLAGLSCFEKDLQDYKNTYEQKMQQLAAQANEISNDSSVQAIFRHTLDDLKAKWKILGAAFAVKEQKAAAHKALDSWLHNAAELDGHISEKEILISEEIIGCDNILITKLKRDYEMAESDMEDMGRLLDRFIDLADALRQRFPEVSSMVYDRQKEICERWNGLLEERRSEIRELVPLYAFLTENQDLCQWIESETIVASSTDTANDVEGIKAMLDQHSELWDDISARKRDLIEHEKNGGDLIAARHLAKKEIAEQLEKAVIAFNGLQETWSRRNELLENALETQKFLREYEQFNEWLDLHETMIVSHDVSGEDVDVLLTRQEDLQKSVEKKRDSFQNFNSMAQHLLSKRNVEKDSIESRQTQINERWEQLTLSIIDSISRIGDERIIQNFGKQAEEMEFWIREKLVILEEIEYLPEKELENATQTHKSLGEEIRANNERIVKVLNAGQEAMNNSCKSMDQTDMIMERIQRIQGQWEKLTRSYAISATRLEKERNRKKFKRLANDLEHWIAETEEELANKDCGSDVETVKQLLKKNDFFEVQMSVYGDKVLELFGLLEDLPKEAMDDSMSFEVVDAETVRARAAEIVERFDRLRPLADARINLLNNTLKVCQLAQKIDDEISWASEKRILAMNADHGRNFSHFQSVLRKHRRLEEDVVNRQRQLLSLQKTCSEVDQTIAKSVKLDVKLRDLDALLEDLKNELVKRNNHLMECKKYHEISSQIEEESYWLSECAEILDQNQEARSSVAIECALKKHNLLEDDLEIHKARIMDLGGSHKASFANDVEFNEMIEKDLGQLQKRLSTVLSLSSARRDVLEEAANSINFHWQCDFIEAWIVDQMRQLGFVENIEDLESIRRSKLQHSVFCSRIEAFNQEELRKCAVYVEQLQQTASSDQLHRHWGEVMKKWMMLEKKAADVSNQLDDAEAMRSNLETLWLEFAQQASAFNSYYESSAEDLTDPIRWCNSSKDLEELWKTHSTFVSSLSTAEQKYISLVDLDAAARKIYPGPNPFTWFDIQAIETTWQSLQQLVQQRKVALEHVTECLMENEQMEKEFASQANMIANFIADVKRRALEANGSLEEQYKKIRGIVDELLEKRGHLKQMDELGAKLERHLLLTNRYTKFSRISLYHDWENLEMLITRLRQSLDQQIRALNEGDIKEEALKEYMTIFRHYDKNLTGYISYIECLKCLSALGNDVGEVSERVMSKEQQLLLKQLDPQNEGKVSIQNFISWMISQETPDVRHGDDIRAAFRALTKDGKPYVTQEELKAVLPHNEFTYCLQKMPRYRDQKKGTIVHELFDYHEFSEQIVSN</sequence>
<dbReference type="CDD" id="cd00176">
    <property type="entry name" value="SPEC"/>
    <property type="match status" value="5"/>
</dbReference>
<keyword evidence="12" id="KW-0175">Coiled coil</keyword>
<feature type="region of interest" description="Disordered" evidence="13">
    <location>
        <begin position="1"/>
        <end position="22"/>
    </location>
</feature>
<keyword evidence="8" id="KW-0677">Repeat</keyword>
<keyword evidence="10" id="KW-0009">Actin-binding</keyword>
<evidence type="ECO:0000256" key="13">
    <source>
        <dbReference type="SAM" id="MobiDB-lite"/>
    </source>
</evidence>
<dbReference type="InterPro" id="IPR036028">
    <property type="entry name" value="SH3-like_dom_sf"/>
</dbReference>
<dbReference type="InterPro" id="IPR011992">
    <property type="entry name" value="EF-hand-dom_pair"/>
</dbReference>
<evidence type="ECO:0000313" key="16">
    <source>
        <dbReference type="Proteomes" id="UP000887575"/>
    </source>
</evidence>
<feature type="coiled-coil region" evidence="12">
    <location>
        <begin position="1753"/>
        <end position="1780"/>
    </location>
</feature>
<evidence type="ECO:0000313" key="17">
    <source>
        <dbReference type="WBParaSite" id="MBELARI_LOCUS21140"/>
    </source>
</evidence>
<dbReference type="PANTHER" id="PTHR11915">
    <property type="entry name" value="SPECTRIN/FILAMIN RELATED CYTOSKELETAL PROTEIN"/>
    <property type="match status" value="1"/>
</dbReference>
<keyword evidence="5" id="KW-0963">Cytoplasm</keyword>
<dbReference type="Gene3D" id="2.30.30.40">
    <property type="entry name" value="SH3 Domains"/>
    <property type="match status" value="1"/>
</dbReference>
<evidence type="ECO:0000256" key="5">
    <source>
        <dbReference type="ARBA" id="ARBA00022490"/>
    </source>
</evidence>
<evidence type="ECO:0000256" key="3">
    <source>
        <dbReference type="ARBA" id="ARBA00022443"/>
    </source>
</evidence>
<feature type="domain" description="EF-hand" evidence="15">
    <location>
        <begin position="2312"/>
        <end position="2347"/>
    </location>
</feature>
<dbReference type="WBParaSite" id="MBELARI_LOCUS21140">
    <property type="protein sequence ID" value="MBELARI_LOCUS21140"/>
    <property type="gene ID" value="MBELARI_LOCUS21140"/>
</dbReference>
<reference evidence="17" key="1">
    <citation type="submission" date="2024-02" db="UniProtKB">
        <authorList>
            <consortium name="WormBaseParasite"/>
        </authorList>
    </citation>
    <scope>IDENTIFICATION</scope>
</reference>
<evidence type="ECO:0000256" key="12">
    <source>
        <dbReference type="SAM" id="Coils"/>
    </source>
</evidence>
<keyword evidence="3 11" id="KW-0728">SH3 domain</keyword>
<dbReference type="Pfam" id="PF00435">
    <property type="entry name" value="Spectrin"/>
    <property type="match status" value="10"/>
</dbReference>
<evidence type="ECO:0000256" key="1">
    <source>
        <dbReference type="ARBA" id="ARBA00004496"/>
    </source>
</evidence>
<comment type="subcellular location">
    <subcellularLocation>
        <location evidence="1">Cytoplasm</location>
    </subcellularLocation>
</comment>
<evidence type="ECO:0000256" key="11">
    <source>
        <dbReference type="PROSITE-ProRule" id="PRU00192"/>
    </source>
</evidence>
<dbReference type="SMART" id="SM01184">
    <property type="entry name" value="efhand_Ca_insen"/>
    <property type="match status" value="1"/>
</dbReference>